<organism evidence="3 4">
    <name type="scientific">Chiloscyllium punctatum</name>
    <name type="common">Brownbanded bambooshark</name>
    <name type="synonym">Hemiscyllium punctatum</name>
    <dbReference type="NCBI Taxonomy" id="137246"/>
    <lineage>
        <taxon>Eukaryota</taxon>
        <taxon>Metazoa</taxon>
        <taxon>Chordata</taxon>
        <taxon>Craniata</taxon>
        <taxon>Vertebrata</taxon>
        <taxon>Chondrichthyes</taxon>
        <taxon>Elasmobranchii</taxon>
        <taxon>Galeomorphii</taxon>
        <taxon>Galeoidea</taxon>
        <taxon>Orectolobiformes</taxon>
        <taxon>Hemiscylliidae</taxon>
        <taxon>Chiloscyllium</taxon>
    </lineage>
</organism>
<name>A0A401SP92_CHIPU</name>
<keyword evidence="1" id="KW-0175">Coiled coil</keyword>
<evidence type="ECO:0000256" key="1">
    <source>
        <dbReference type="SAM" id="Coils"/>
    </source>
</evidence>
<protein>
    <submittedName>
        <fullName evidence="3">Uncharacterized protein</fullName>
    </submittedName>
</protein>
<dbReference type="OMA" id="FLCMTES"/>
<gene>
    <name evidence="3" type="ORF">chiPu_0010658</name>
</gene>
<feature type="compositionally biased region" description="Low complexity" evidence="2">
    <location>
        <begin position="12"/>
        <end position="23"/>
    </location>
</feature>
<dbReference type="AlphaFoldDB" id="A0A401SP92"/>
<dbReference type="EMBL" id="BEZZ01000419">
    <property type="protein sequence ID" value="GCC32198.1"/>
    <property type="molecule type" value="Genomic_DNA"/>
</dbReference>
<evidence type="ECO:0000313" key="3">
    <source>
        <dbReference type="EMBL" id="GCC32198.1"/>
    </source>
</evidence>
<evidence type="ECO:0000256" key="2">
    <source>
        <dbReference type="SAM" id="MobiDB-lite"/>
    </source>
</evidence>
<dbReference type="Proteomes" id="UP000287033">
    <property type="component" value="Unassembled WGS sequence"/>
</dbReference>
<feature type="coiled-coil region" evidence="1">
    <location>
        <begin position="45"/>
        <end position="182"/>
    </location>
</feature>
<comment type="caution">
    <text evidence="3">The sequence shown here is derived from an EMBL/GenBank/DDBJ whole genome shotgun (WGS) entry which is preliminary data.</text>
</comment>
<dbReference type="OrthoDB" id="8945572at2759"/>
<feature type="region of interest" description="Disordered" evidence="2">
    <location>
        <begin position="1"/>
        <end position="23"/>
    </location>
</feature>
<keyword evidence="4" id="KW-1185">Reference proteome</keyword>
<proteinExistence type="predicted"/>
<evidence type="ECO:0000313" key="4">
    <source>
        <dbReference type="Proteomes" id="UP000287033"/>
    </source>
</evidence>
<sequence>MVQGQTAEGDYLSNSKSSQSSNVQVLKGVVRPASALDPGGAVSRFRQLQGDLVRKRKQCEELKKSNNWLAKELHAEKVLLRAESERTMRNLRTLNQKMHATIKELRQKASEAEALSERLQKEAVTSREEADCARKLAESHKKEASEERNKLQTLNIRLQEENEHLQSKLTDVECRLTVTERKYFESKSMLDRSTWENQLKSEEISCLEFERDREMLRSKELLEEVSKLKDREAVFRQAAVAAEEASDEATRLQYKTEGYWRLAEHEKEEKSKECELWRQKYNVLHDVLRSQEEEKAKRQNKACQAKFQTYFLCRTECDQQVSIARTNDGTPKSFVEGESVHFTEPDAQEYKVTPER</sequence>
<reference evidence="3 4" key="1">
    <citation type="journal article" date="2018" name="Nat. Ecol. Evol.">
        <title>Shark genomes provide insights into elasmobranch evolution and the origin of vertebrates.</title>
        <authorList>
            <person name="Hara Y"/>
            <person name="Yamaguchi K"/>
            <person name="Onimaru K"/>
            <person name="Kadota M"/>
            <person name="Koyanagi M"/>
            <person name="Keeley SD"/>
            <person name="Tatsumi K"/>
            <person name="Tanaka K"/>
            <person name="Motone F"/>
            <person name="Kageyama Y"/>
            <person name="Nozu R"/>
            <person name="Adachi N"/>
            <person name="Nishimura O"/>
            <person name="Nakagawa R"/>
            <person name="Tanegashima C"/>
            <person name="Kiyatake I"/>
            <person name="Matsumoto R"/>
            <person name="Murakumo K"/>
            <person name="Nishida K"/>
            <person name="Terakita A"/>
            <person name="Kuratani S"/>
            <person name="Sato K"/>
            <person name="Hyodo S Kuraku.S."/>
        </authorList>
    </citation>
    <scope>NUCLEOTIDE SEQUENCE [LARGE SCALE GENOMIC DNA]</scope>
</reference>
<accession>A0A401SP92</accession>